<accession>A0ABN8PYK3</accession>
<organism evidence="2 3">
    <name type="scientific">Porites lobata</name>
    <dbReference type="NCBI Taxonomy" id="104759"/>
    <lineage>
        <taxon>Eukaryota</taxon>
        <taxon>Metazoa</taxon>
        <taxon>Cnidaria</taxon>
        <taxon>Anthozoa</taxon>
        <taxon>Hexacorallia</taxon>
        <taxon>Scleractinia</taxon>
        <taxon>Fungiina</taxon>
        <taxon>Poritidae</taxon>
        <taxon>Porites</taxon>
    </lineage>
</organism>
<comment type="caution">
    <text evidence="2">The sequence shown here is derived from an EMBL/GenBank/DDBJ whole genome shotgun (WGS) entry which is preliminary data.</text>
</comment>
<sequence length="275" mass="30667">KKPLKAQLNQISDMNRRIYKTKRKAIRAEAIKRWLGNNIPKFKTNKTAVAELNQLVEELVAECSFPPLNFGRDCIKQHILDVLNERRRHQMNGHDYSEANKRTLKRKTPSSERTSTAENNSSASPSSDSLSDSIEDESGDTEIVEESEEEKTGHCLQVKDSQTAIVNSSSTEKSCASESGNTDEVMETEPDAEEAFPDDTAKLIICVAYNAIRLADVQRNQLASSAKAMGIKNAPKEKNGLVKVVAEALVKRNSVRIRGNPKNASRRDIQKLKPF</sequence>
<feature type="compositionally biased region" description="Acidic residues" evidence="1">
    <location>
        <begin position="133"/>
        <end position="149"/>
    </location>
</feature>
<dbReference type="Proteomes" id="UP001159405">
    <property type="component" value="Unassembled WGS sequence"/>
</dbReference>
<feature type="non-terminal residue" evidence="2">
    <location>
        <position position="1"/>
    </location>
</feature>
<feature type="region of interest" description="Disordered" evidence="1">
    <location>
        <begin position="91"/>
        <end position="188"/>
    </location>
</feature>
<evidence type="ECO:0000313" key="3">
    <source>
        <dbReference type="Proteomes" id="UP001159405"/>
    </source>
</evidence>
<name>A0ABN8PYK3_9CNID</name>
<proteinExistence type="predicted"/>
<evidence type="ECO:0000256" key="1">
    <source>
        <dbReference type="SAM" id="MobiDB-lite"/>
    </source>
</evidence>
<dbReference type="EMBL" id="CALNXK010000096">
    <property type="protein sequence ID" value="CAH3153572.1"/>
    <property type="molecule type" value="Genomic_DNA"/>
</dbReference>
<gene>
    <name evidence="2" type="ORF">PLOB_00049669</name>
</gene>
<reference evidence="2 3" key="1">
    <citation type="submission" date="2022-05" db="EMBL/GenBank/DDBJ databases">
        <authorList>
            <consortium name="Genoscope - CEA"/>
            <person name="William W."/>
        </authorList>
    </citation>
    <scope>NUCLEOTIDE SEQUENCE [LARGE SCALE GENOMIC DNA]</scope>
</reference>
<protein>
    <submittedName>
        <fullName evidence="2">Uncharacterized protein</fullName>
    </submittedName>
</protein>
<feature type="compositionally biased region" description="Low complexity" evidence="1">
    <location>
        <begin position="114"/>
        <end position="132"/>
    </location>
</feature>
<feature type="compositionally biased region" description="Low complexity" evidence="1">
    <location>
        <begin position="168"/>
        <end position="179"/>
    </location>
</feature>
<evidence type="ECO:0000313" key="2">
    <source>
        <dbReference type="EMBL" id="CAH3153572.1"/>
    </source>
</evidence>
<keyword evidence="3" id="KW-1185">Reference proteome</keyword>